<dbReference type="EMBL" id="JANBUJ010000097">
    <property type="protein sequence ID" value="KAJ2774472.1"/>
    <property type="molecule type" value="Genomic_DNA"/>
</dbReference>
<evidence type="ECO:0000313" key="2">
    <source>
        <dbReference type="Proteomes" id="UP001140234"/>
    </source>
</evidence>
<accession>A0ACC1K6B6</accession>
<dbReference type="EC" id="2.3.1.24" evidence="1"/>
<dbReference type="Proteomes" id="UP001140234">
    <property type="component" value="Unassembled WGS sequence"/>
</dbReference>
<gene>
    <name evidence="1" type="primary">lag1_2</name>
    <name evidence="1" type="ORF">IWQ57_000806</name>
</gene>
<keyword evidence="1" id="KW-0012">Acyltransferase</keyword>
<reference evidence="1" key="1">
    <citation type="submission" date="2022-07" db="EMBL/GenBank/DDBJ databases">
        <title>Phylogenomic reconstructions and comparative analyses of Kickxellomycotina fungi.</title>
        <authorList>
            <person name="Reynolds N.K."/>
            <person name="Stajich J.E."/>
            <person name="Barry K."/>
            <person name="Grigoriev I.V."/>
            <person name="Crous P."/>
            <person name="Smith M.E."/>
        </authorList>
    </citation>
    <scope>NUCLEOTIDE SEQUENCE</scope>
    <source>
        <strain evidence="1">CBS 109366</strain>
    </source>
</reference>
<organism evidence="1 2">
    <name type="scientific">Coemansia nantahalensis</name>
    <dbReference type="NCBI Taxonomy" id="2789366"/>
    <lineage>
        <taxon>Eukaryota</taxon>
        <taxon>Fungi</taxon>
        <taxon>Fungi incertae sedis</taxon>
        <taxon>Zoopagomycota</taxon>
        <taxon>Kickxellomycotina</taxon>
        <taxon>Kickxellomycetes</taxon>
        <taxon>Kickxellales</taxon>
        <taxon>Kickxellaceae</taxon>
        <taxon>Coemansia</taxon>
    </lineage>
</organism>
<sequence length="364" mass="42089">MAVARRPKENSYFAARAARDAAAKPGTALVSACRWAVDYQAHWSLALLALIHGHNWAFAGNASPFVQLQHKIPGDPQGRYYRGADDVFFVLHWVVVFTLVRVTVMHGLLEPFAKWYGVRSARKVTRFSEQGWLTIYYIVSNSVGLYVMAQEPHWMSMKHFWVDYPEGHRQMTALMKSYYLVQIGFWVQQIFVLLIEEKRKDFVVMCVHHVVTCNLLGWSLYMHYIRIGNAILCCMDSSDIFLSGTKCLRYLGLDKATIVSFALFVVSWVYTRHYLYMKMVWSLNYESYENIPEDSWDPARGSFFTKNVMLGFTILLMTLQVLLIYWFALVLRIIYRVIFTKNLEDSRSDSEGGDDGAPPTKKTN</sequence>
<comment type="caution">
    <text evidence="1">The sequence shown here is derived from an EMBL/GenBank/DDBJ whole genome shotgun (WGS) entry which is preliminary data.</text>
</comment>
<keyword evidence="2" id="KW-1185">Reference proteome</keyword>
<proteinExistence type="predicted"/>
<protein>
    <submittedName>
        <fullName evidence="1">Sphingosine N-acyltransferase lag1</fullName>
        <ecNumber evidence="1">2.3.1.24</ecNumber>
    </submittedName>
</protein>
<evidence type="ECO:0000313" key="1">
    <source>
        <dbReference type="EMBL" id="KAJ2774472.1"/>
    </source>
</evidence>
<name>A0ACC1K6B6_9FUNG</name>
<keyword evidence="1" id="KW-0808">Transferase</keyword>